<gene>
    <name evidence="1" type="ORF">PbB2_01826</name>
</gene>
<organism evidence="1 2">
    <name type="scientific">Candidatus Phycosocius bacilliformis</name>
    <dbReference type="NCBI Taxonomy" id="1445552"/>
    <lineage>
        <taxon>Bacteria</taxon>
        <taxon>Pseudomonadati</taxon>
        <taxon>Pseudomonadota</taxon>
        <taxon>Alphaproteobacteria</taxon>
        <taxon>Caulobacterales</taxon>
        <taxon>Caulobacterales incertae sedis</taxon>
        <taxon>Candidatus Phycosocius</taxon>
    </lineage>
</organism>
<proteinExistence type="predicted"/>
<dbReference type="AlphaFoldDB" id="A0A2P2EAR8"/>
<sequence length="79" mass="8952">MEAAVSQIDGPVAFASMHLHSEAVWLDCLNSQPTRLLSMLQFGNSLQTLKQNFMQVHLLMILYCRLKWGNGGDKDECNR</sequence>
<protein>
    <submittedName>
        <fullName evidence="1">Uncharacterized protein</fullName>
    </submittedName>
</protein>
<keyword evidence="2" id="KW-1185">Reference proteome</keyword>
<evidence type="ECO:0000313" key="1">
    <source>
        <dbReference type="EMBL" id="GBF58154.1"/>
    </source>
</evidence>
<accession>A0A2P2EAR8</accession>
<dbReference type="EMBL" id="BFBR01000005">
    <property type="protein sequence ID" value="GBF58154.1"/>
    <property type="molecule type" value="Genomic_DNA"/>
</dbReference>
<evidence type="ECO:0000313" key="2">
    <source>
        <dbReference type="Proteomes" id="UP000245086"/>
    </source>
</evidence>
<dbReference type="Proteomes" id="UP000245086">
    <property type="component" value="Unassembled WGS sequence"/>
</dbReference>
<reference evidence="1 2" key="1">
    <citation type="journal article" date="2018" name="Genome Announc.">
        <title>Draft Genome Sequence of "Candidatus Phycosocius bacilliformis," an Alphaproteobacterial Ectosymbiont of the Hydrocarbon-Producing Green Alga Botryococcus braunii.</title>
        <authorList>
            <person name="Tanabe Y."/>
            <person name="Yamaguchi H."/>
            <person name="Watanabe M.M."/>
        </authorList>
    </citation>
    <scope>NUCLEOTIDE SEQUENCE [LARGE SCALE GENOMIC DNA]</scope>
    <source>
        <strain evidence="1 2">BOTRYCO-2</strain>
    </source>
</reference>
<comment type="caution">
    <text evidence="1">The sequence shown here is derived from an EMBL/GenBank/DDBJ whole genome shotgun (WGS) entry which is preliminary data.</text>
</comment>
<name>A0A2P2EAR8_9PROT</name>